<keyword evidence="1" id="KW-0863">Zinc-finger</keyword>
<dbReference type="InterPro" id="IPR001878">
    <property type="entry name" value="Znf_CCHC"/>
</dbReference>
<feature type="compositionally biased region" description="Polar residues" evidence="2">
    <location>
        <begin position="93"/>
        <end position="109"/>
    </location>
</feature>
<dbReference type="SMART" id="SM00343">
    <property type="entry name" value="ZnF_C2HC"/>
    <property type="match status" value="5"/>
</dbReference>
<evidence type="ECO:0000256" key="1">
    <source>
        <dbReference type="PROSITE-ProRule" id="PRU00047"/>
    </source>
</evidence>
<dbReference type="GO" id="GO:0008270">
    <property type="term" value="F:zinc ion binding"/>
    <property type="evidence" value="ECO:0007669"/>
    <property type="project" value="UniProtKB-KW"/>
</dbReference>
<dbReference type="SUPFAM" id="SSF57756">
    <property type="entry name" value="Retrovirus zinc finger-like domains"/>
    <property type="match status" value="1"/>
</dbReference>
<feature type="region of interest" description="Disordered" evidence="2">
    <location>
        <begin position="1"/>
        <end position="182"/>
    </location>
</feature>
<sequence length="852" mass="92195">MDSEAMVVSIPGLAPPGAPAETAPKKRPLEDEDTGASSAAQSSGPGKKRRRTSASRSSSASAESSQTKKARVSKDEEAAADDEAYEPAEASLESESGIAQVQDPASNADNAGGVTRRITRSVTQSAAANTTTTTPSTSDSSAKKQKQKKKTKKQKLEEAAKSAKHDDLPSDPSLLSAPAGDDSDWKLRFTVFRKELQKKNPDEVLTPQFLVASVKRYLKEFAWRRQPNRQQQVHDAKKALLKLQLAGALDSVITDDEPEQTAGDEDREGKEEEKEEEAQSTAGPASKSAAKNPKTVLNPPWVYPDDPLLLDPDYPGESFEDSFKRLCQVIVDGDPVGASRFDAHWLEKMAVRWVARKAWTHITQGRKNKIQETMKTIHAMGLSGKLKEIFRSILGPKVDTVEEAPKAEGPSKIEDASKAEDVLMTEDVPKTEEAPKTEEVPKAQEAPKTEESSKPKEASKEQPQPDADASGLPPSASDWAALLGSDAVSEEAPEDTEMVDKPAQPPPEPGRAVMTEQESAEEKLRYFPGLADSDTFCVACAGTDHTALSCPQALCRHCRGEHFAWACPTRRRCTKCKQLGHSAAVCKEKLAMTEDEGQECAFCGASGHLEHECDAMGRSWVSVPETRKKVRHIPAFCGACGIEGHYSSDCTLRGDWGYSPTWTLANRNQYVDPASEREAISALSVPAEPARMGHKIKGAASRNTHIFFDDTDGSEEGEFIGKKVAPKVSTGPIRMSTNIQYAPLAGPSSQPFQGQPPLPPGPPPTGPAPKLGGYSKLAQAPRGPRRPNNNVGNHRFTLSAKFKEPYQPPTMTPFGPSNPGNGRKASGGGDYPPHQQWDEPPLRRRGKGKKQG</sequence>
<feature type="compositionally biased region" description="Basic and acidic residues" evidence="2">
    <location>
        <begin position="154"/>
        <end position="168"/>
    </location>
</feature>
<keyword evidence="5" id="KW-1185">Reference proteome</keyword>
<evidence type="ECO:0000259" key="3">
    <source>
        <dbReference type="PROSITE" id="PS50158"/>
    </source>
</evidence>
<evidence type="ECO:0000313" key="4">
    <source>
        <dbReference type="EMBL" id="KAH6690535.1"/>
    </source>
</evidence>
<organism evidence="4 5">
    <name type="scientific">Plectosphaerella plurivora</name>
    <dbReference type="NCBI Taxonomy" id="936078"/>
    <lineage>
        <taxon>Eukaryota</taxon>
        <taxon>Fungi</taxon>
        <taxon>Dikarya</taxon>
        <taxon>Ascomycota</taxon>
        <taxon>Pezizomycotina</taxon>
        <taxon>Sordariomycetes</taxon>
        <taxon>Hypocreomycetidae</taxon>
        <taxon>Glomerellales</taxon>
        <taxon>Plectosphaerellaceae</taxon>
        <taxon>Plectosphaerella</taxon>
    </lineage>
</organism>
<reference evidence="4" key="1">
    <citation type="journal article" date="2021" name="Nat. Commun.">
        <title>Genetic determinants of endophytism in the Arabidopsis root mycobiome.</title>
        <authorList>
            <person name="Mesny F."/>
            <person name="Miyauchi S."/>
            <person name="Thiergart T."/>
            <person name="Pickel B."/>
            <person name="Atanasova L."/>
            <person name="Karlsson M."/>
            <person name="Huettel B."/>
            <person name="Barry K.W."/>
            <person name="Haridas S."/>
            <person name="Chen C."/>
            <person name="Bauer D."/>
            <person name="Andreopoulos W."/>
            <person name="Pangilinan J."/>
            <person name="LaButti K."/>
            <person name="Riley R."/>
            <person name="Lipzen A."/>
            <person name="Clum A."/>
            <person name="Drula E."/>
            <person name="Henrissat B."/>
            <person name="Kohler A."/>
            <person name="Grigoriev I.V."/>
            <person name="Martin F.M."/>
            <person name="Hacquard S."/>
        </authorList>
    </citation>
    <scope>NUCLEOTIDE SEQUENCE</scope>
    <source>
        <strain evidence="4">MPI-SDFR-AT-0117</strain>
    </source>
</reference>
<feature type="compositionally biased region" description="Low complexity" evidence="2">
    <location>
        <begin position="121"/>
        <end position="140"/>
    </location>
</feature>
<accession>A0A9P9ACG1</accession>
<feature type="compositionally biased region" description="Basic residues" evidence="2">
    <location>
        <begin position="843"/>
        <end position="852"/>
    </location>
</feature>
<feature type="compositionally biased region" description="Low complexity" evidence="2">
    <location>
        <begin position="35"/>
        <end position="45"/>
    </location>
</feature>
<feature type="domain" description="CCHC-type" evidence="3">
    <location>
        <begin position="637"/>
        <end position="650"/>
    </location>
</feature>
<evidence type="ECO:0000313" key="5">
    <source>
        <dbReference type="Proteomes" id="UP000770015"/>
    </source>
</evidence>
<feature type="compositionally biased region" description="Basic and acidic residues" evidence="2">
    <location>
        <begin position="426"/>
        <end position="460"/>
    </location>
</feature>
<proteinExistence type="predicted"/>
<feature type="compositionally biased region" description="Low complexity" evidence="2">
    <location>
        <begin position="54"/>
        <end position="67"/>
    </location>
</feature>
<dbReference type="OrthoDB" id="7608935at2759"/>
<dbReference type="Gene3D" id="4.10.60.10">
    <property type="entry name" value="Zinc finger, CCHC-type"/>
    <property type="match status" value="1"/>
</dbReference>
<dbReference type="GO" id="GO:0003676">
    <property type="term" value="F:nucleic acid binding"/>
    <property type="evidence" value="ECO:0007669"/>
    <property type="project" value="InterPro"/>
</dbReference>
<keyword evidence="1" id="KW-0479">Metal-binding</keyword>
<dbReference type="AlphaFoldDB" id="A0A9P9ACG1"/>
<comment type="caution">
    <text evidence="4">The sequence shown here is derived from an EMBL/GenBank/DDBJ whole genome shotgun (WGS) entry which is preliminary data.</text>
</comment>
<dbReference type="InterPro" id="IPR036875">
    <property type="entry name" value="Znf_CCHC_sf"/>
</dbReference>
<feature type="region of interest" description="Disordered" evidence="2">
    <location>
        <begin position="251"/>
        <end position="298"/>
    </location>
</feature>
<name>A0A9P9ACG1_9PEZI</name>
<dbReference type="EMBL" id="JAGSXJ010000006">
    <property type="protein sequence ID" value="KAH6690535.1"/>
    <property type="molecule type" value="Genomic_DNA"/>
</dbReference>
<dbReference type="Proteomes" id="UP000770015">
    <property type="component" value="Unassembled WGS sequence"/>
</dbReference>
<feature type="compositionally biased region" description="Acidic residues" evidence="2">
    <location>
        <begin position="488"/>
        <end position="497"/>
    </location>
</feature>
<keyword evidence="1" id="KW-0862">Zinc</keyword>
<feature type="region of interest" description="Disordered" evidence="2">
    <location>
        <begin position="742"/>
        <end position="852"/>
    </location>
</feature>
<gene>
    <name evidence="4" type="ORF">F5X68DRAFT_274451</name>
</gene>
<protein>
    <recommendedName>
        <fullName evidence="3">CCHC-type domain-containing protein</fullName>
    </recommendedName>
</protein>
<feature type="compositionally biased region" description="Acidic residues" evidence="2">
    <location>
        <begin position="253"/>
        <end position="266"/>
    </location>
</feature>
<evidence type="ECO:0000256" key="2">
    <source>
        <dbReference type="SAM" id="MobiDB-lite"/>
    </source>
</evidence>
<feature type="compositionally biased region" description="Basic residues" evidence="2">
    <location>
        <begin position="143"/>
        <end position="153"/>
    </location>
</feature>
<feature type="compositionally biased region" description="Pro residues" evidence="2">
    <location>
        <begin position="754"/>
        <end position="767"/>
    </location>
</feature>
<feature type="region of interest" description="Disordered" evidence="2">
    <location>
        <begin position="401"/>
        <end position="420"/>
    </location>
</feature>
<feature type="region of interest" description="Disordered" evidence="2">
    <location>
        <begin position="426"/>
        <end position="520"/>
    </location>
</feature>
<dbReference type="PROSITE" id="PS50158">
    <property type="entry name" value="ZF_CCHC"/>
    <property type="match status" value="1"/>
</dbReference>